<name>A0A9P9YXX9_9MUSC</name>
<accession>A0A9P9YXX9</accession>
<comment type="caution">
    <text evidence="1">The sequence shown here is derived from an EMBL/GenBank/DDBJ whole genome shotgun (WGS) entry which is preliminary data.</text>
</comment>
<protein>
    <submittedName>
        <fullName evidence="1">Uncharacterized protein</fullName>
    </submittedName>
</protein>
<proteinExistence type="predicted"/>
<evidence type="ECO:0000313" key="1">
    <source>
        <dbReference type="EMBL" id="KAI8045162.1"/>
    </source>
</evidence>
<feature type="non-terminal residue" evidence="1">
    <location>
        <position position="1"/>
    </location>
</feature>
<reference evidence="1" key="1">
    <citation type="journal article" date="2023" name="Genome Biol. Evol.">
        <title>Long-read-based Genome Assembly of Drosophila gunungcola Reveals Fewer Chemosensory Genes in Flower-breeding Species.</title>
        <authorList>
            <person name="Negi A."/>
            <person name="Liao B.Y."/>
            <person name="Yeh S.D."/>
        </authorList>
    </citation>
    <scope>NUCLEOTIDE SEQUENCE</scope>
    <source>
        <strain evidence="1">Sukarami</strain>
    </source>
</reference>
<keyword evidence="2" id="KW-1185">Reference proteome</keyword>
<dbReference type="AlphaFoldDB" id="A0A9P9YXX9"/>
<dbReference type="EMBL" id="JAMKOV010000001">
    <property type="protein sequence ID" value="KAI8045162.1"/>
    <property type="molecule type" value="Genomic_DNA"/>
</dbReference>
<organism evidence="1 2">
    <name type="scientific">Drosophila gunungcola</name>
    <name type="common">fruit fly</name>
    <dbReference type="NCBI Taxonomy" id="103775"/>
    <lineage>
        <taxon>Eukaryota</taxon>
        <taxon>Metazoa</taxon>
        <taxon>Ecdysozoa</taxon>
        <taxon>Arthropoda</taxon>
        <taxon>Hexapoda</taxon>
        <taxon>Insecta</taxon>
        <taxon>Pterygota</taxon>
        <taxon>Neoptera</taxon>
        <taxon>Endopterygota</taxon>
        <taxon>Diptera</taxon>
        <taxon>Brachycera</taxon>
        <taxon>Muscomorpha</taxon>
        <taxon>Ephydroidea</taxon>
        <taxon>Drosophilidae</taxon>
        <taxon>Drosophila</taxon>
        <taxon>Sophophora</taxon>
    </lineage>
</organism>
<gene>
    <name evidence="1" type="ORF">M5D96_001341</name>
</gene>
<sequence length="62" mass="6981">ARCNRAQFSDRTVKQRRCDSQDIVWEDHVQHEMGASFTLPFREASLEPGSHPIIPSSGIVSV</sequence>
<dbReference type="Proteomes" id="UP001059596">
    <property type="component" value="Chromosome 3R"/>
</dbReference>
<evidence type="ECO:0000313" key="2">
    <source>
        <dbReference type="Proteomes" id="UP001059596"/>
    </source>
</evidence>